<sequence length="1549" mass="168519">MEEKPLQHAILKYRNLNDRKHSAQPTVNGTYNAAAATTTPDATAAISTMRKRQPFSYQDHTSMVGQLLGATSAARKSNVSSSSSLNGLYPSSSSSNGTNSGGGLLRHATTSSHHHHHHHSHHSHHHMSPSTTNEGFQYEEAFNRGKKHVEKKDFKRAVSEFSEAITISPNKLKAYIYRGDCYMNTGRFQPAIDDFSTVIHMTPANADIYAKRAKAFEKLHKYVDAVADYGQAIDHSTTPSKSKDMHIARGRVFMAMNSLAQALDDFTISVELDPRSGVALFERAQVFAGLHKFDLALHDYDSVIGLERKSGHRDVRLESWLGRAHMLLQLADDEERTYMADAAAAESEAGVAKEDDAMAVFAVDRESALHVQHTSPNQSHAAKSYVHRAIKDVSMALQLDPESVGLLEMRGQGYLRVGDYHNALVDVNAALAKEPTSAPLLLLRAMVFKHQDALLSMVPRARAINQVTRVIELSTNAHEAYFARAQLHVENHSIEQAVEDLSAIVEMYSYALIAQSKDGDAATTSRLQPLPSSSAFSSPLVEDTTTSAVVLQSFGLSASRHLSVRQSSPTDIALRALLCRARLYMTWKGSAKVVGVKEAMTDYQRILSVAPSHLDAQMELQVAKDVEEKAQAEISAAACEWLMQHGDTSTSSSSTSASTNPNSTKDAHSSADKKKKKKKKGGAKQQTQTRPIADESGPLLSPPQPPTQSSESLQRSDSTPTVITTSTPASSSPQPTSAPTPSVVVAKPPTPPSTRRPLPTPGQPSHPITPMYTRDEACESMEEADGGNGLKDQRRPPSVSSNLVFHFSLTGHEDKADLSGSEPPPSPSGAATNPPVPVATTSPSTDVRPAAGGDLATGTGLLADDTGSMDDDEPIDFHGDSKQTSPPSLSSDILLDERYLKKRKKQLEKLRQDLVDACVRRQLHAINDAIVRASRKQMHDQLGDEINAAKALVELLQNQPPPSNDDNGKAVETTKVAADDVDEHDAAADAATPSPLPTPRTSKEPKGAPSPQSNSAPTTPDKMIKAAASPRTNNSFKSSPVARIPQGSNDPKEADHPHVLMLQAQLEAMQLQYTRCRKELERMQATPAPTYNLSVPFAHKLQGMERCMRPLNPSILGCPALRQVDAMINQAFGPTLESEHVRAKLLRYLRHILDQGQCSYSITPSGSYPLKTYLPDSDIDVCLEVPDAAATWHLAVTQALIGAATPAAVDSTFLPSSMAAPTPNLNCTVRNVTFINAEVRVVKCTIDNVSIDFTANRFGALGALALLHEMDVRVGQHHLFKRTLILIKAWAMYDSCRFMLGPPGRSNILGAVSGALSTFALNTMVMCIFNLYGKRIVHPLQGLMEFLHLFADFDWQYHAVSLFGAVPIASLNNNINVGAGTSHANPPPHNGFLIDPDFVAQLKAKVDQVSTTRSDTKPSPLLPFQVRACNVVDPLNESNNVARSVTADNLAEMKQAFQGARQALVDVFYEAWQSAEYNRTDDVHAEDIVAHVERIDGLFANGMQMYGSGWRPDLLVHPRQLWRGPPMMLGATSADDSDVLQTEVPEFFR</sequence>
<dbReference type="EMBL" id="KI913119">
    <property type="protein sequence ID" value="ETV84007.1"/>
    <property type="molecule type" value="Genomic_DNA"/>
</dbReference>
<feature type="region of interest" description="Disordered" evidence="2">
    <location>
        <begin position="985"/>
        <end position="1054"/>
    </location>
</feature>
<dbReference type="Gene3D" id="1.25.40.10">
    <property type="entry name" value="Tetratricopeptide repeat domain"/>
    <property type="match status" value="3"/>
</dbReference>
<dbReference type="SUPFAM" id="SSF48452">
    <property type="entry name" value="TPR-like"/>
    <property type="match status" value="2"/>
</dbReference>
<feature type="region of interest" description="Disordered" evidence="2">
    <location>
        <begin position="78"/>
        <end position="133"/>
    </location>
</feature>
<feature type="domain" description="Poly(A) RNA polymerase mitochondrial-like central palm" evidence="3">
    <location>
        <begin position="1132"/>
        <end position="1267"/>
    </location>
</feature>
<feature type="compositionally biased region" description="Low complexity" evidence="2">
    <location>
        <begin position="78"/>
        <end position="98"/>
    </location>
</feature>
<evidence type="ECO:0000313" key="5">
    <source>
        <dbReference type="EMBL" id="ETV84007.1"/>
    </source>
</evidence>
<feature type="compositionally biased region" description="Low complexity" evidence="2">
    <location>
        <begin position="648"/>
        <end position="664"/>
    </location>
</feature>
<dbReference type="RefSeq" id="XP_009825699.1">
    <property type="nucleotide sequence ID" value="XM_009827397.1"/>
</dbReference>
<dbReference type="InterPro" id="IPR058921">
    <property type="entry name" value="PAP/OAS1-rel"/>
</dbReference>
<dbReference type="Gene3D" id="3.30.460.10">
    <property type="entry name" value="Beta Polymerase, domain 2"/>
    <property type="match status" value="1"/>
</dbReference>
<evidence type="ECO:0008006" key="6">
    <source>
        <dbReference type="Google" id="ProtNLM"/>
    </source>
</evidence>
<feature type="compositionally biased region" description="Low complexity" evidence="2">
    <location>
        <begin position="828"/>
        <end position="866"/>
    </location>
</feature>
<protein>
    <recommendedName>
        <fullName evidence="6">Polymerase nucleotidyl transferase domain-containing protein</fullName>
    </recommendedName>
</protein>
<feature type="compositionally biased region" description="Basic residues" evidence="2">
    <location>
        <begin position="673"/>
        <end position="682"/>
    </location>
</feature>
<dbReference type="PROSITE" id="PS50005">
    <property type="entry name" value="TPR"/>
    <property type="match status" value="3"/>
</dbReference>
<feature type="repeat" description="TPR" evidence="1">
    <location>
        <begin position="172"/>
        <end position="205"/>
    </location>
</feature>
<dbReference type="SUPFAM" id="SSF81631">
    <property type="entry name" value="PAP/OAS1 substrate-binding domain"/>
    <property type="match status" value="1"/>
</dbReference>
<dbReference type="Pfam" id="PF26180">
    <property type="entry name" value="PAP-OAS1"/>
    <property type="match status" value="1"/>
</dbReference>
<dbReference type="STRING" id="112090.W4GWF0"/>
<evidence type="ECO:0000256" key="2">
    <source>
        <dbReference type="SAM" id="MobiDB-lite"/>
    </source>
</evidence>
<dbReference type="InterPro" id="IPR019734">
    <property type="entry name" value="TPR_rpt"/>
</dbReference>
<dbReference type="Gene3D" id="1.10.1410.10">
    <property type="match status" value="1"/>
</dbReference>
<feature type="region of interest" description="Disordered" evidence="2">
    <location>
        <begin position="645"/>
        <end position="890"/>
    </location>
</feature>
<feature type="compositionally biased region" description="Basic residues" evidence="2">
    <location>
        <begin position="112"/>
        <end position="127"/>
    </location>
</feature>
<evidence type="ECO:0000256" key="1">
    <source>
        <dbReference type="PROSITE-ProRule" id="PRU00339"/>
    </source>
</evidence>
<evidence type="ECO:0000259" key="3">
    <source>
        <dbReference type="Pfam" id="PF22600"/>
    </source>
</evidence>
<name>W4GWF0_APHAT</name>
<dbReference type="Pfam" id="PF22600">
    <property type="entry name" value="MTPAP-like_central"/>
    <property type="match status" value="1"/>
</dbReference>
<organism evidence="5">
    <name type="scientific">Aphanomyces astaci</name>
    <name type="common">Crayfish plague agent</name>
    <dbReference type="NCBI Taxonomy" id="112090"/>
    <lineage>
        <taxon>Eukaryota</taxon>
        <taxon>Sar</taxon>
        <taxon>Stramenopiles</taxon>
        <taxon>Oomycota</taxon>
        <taxon>Saprolegniomycetes</taxon>
        <taxon>Saprolegniales</taxon>
        <taxon>Verrucalvaceae</taxon>
        <taxon>Aphanomyces</taxon>
    </lineage>
</organism>
<accession>W4GWF0</accession>
<feature type="compositionally biased region" description="Low complexity" evidence="2">
    <location>
        <begin position="707"/>
        <end position="746"/>
    </location>
</feature>
<feature type="repeat" description="TPR" evidence="1">
    <location>
        <begin position="243"/>
        <end position="276"/>
    </location>
</feature>
<dbReference type="OrthoDB" id="273917at2759"/>
<dbReference type="PANTHER" id="PTHR45979:SF30">
    <property type="entry name" value="NUCLEOTIDYLTRANSFERASE"/>
    <property type="match status" value="1"/>
</dbReference>
<feature type="compositionally biased region" description="Pro residues" evidence="2">
    <location>
        <begin position="748"/>
        <end position="764"/>
    </location>
</feature>
<dbReference type="SUPFAM" id="SSF81301">
    <property type="entry name" value="Nucleotidyltransferase"/>
    <property type="match status" value="1"/>
</dbReference>
<keyword evidence="1" id="KW-0802">TPR repeat</keyword>
<feature type="domain" description="PAP/OAS1 substrate-binding-related" evidence="4">
    <location>
        <begin position="1274"/>
        <end position="1469"/>
    </location>
</feature>
<reference evidence="5" key="1">
    <citation type="submission" date="2013-12" db="EMBL/GenBank/DDBJ databases">
        <title>The Genome Sequence of Aphanomyces astaci APO3.</title>
        <authorList>
            <consortium name="The Broad Institute Genomics Platform"/>
            <person name="Russ C."/>
            <person name="Tyler B."/>
            <person name="van West P."/>
            <person name="Dieguez-Uribeondo J."/>
            <person name="Young S.K."/>
            <person name="Zeng Q."/>
            <person name="Gargeya S."/>
            <person name="Fitzgerald M."/>
            <person name="Abouelleil A."/>
            <person name="Alvarado L."/>
            <person name="Chapman S.B."/>
            <person name="Gainer-Dewar J."/>
            <person name="Goldberg J."/>
            <person name="Griggs A."/>
            <person name="Gujja S."/>
            <person name="Hansen M."/>
            <person name="Howarth C."/>
            <person name="Imamovic A."/>
            <person name="Ireland A."/>
            <person name="Larimer J."/>
            <person name="McCowan C."/>
            <person name="Murphy C."/>
            <person name="Pearson M."/>
            <person name="Poon T.W."/>
            <person name="Priest M."/>
            <person name="Roberts A."/>
            <person name="Saif S."/>
            <person name="Shea T."/>
            <person name="Sykes S."/>
            <person name="Wortman J."/>
            <person name="Nusbaum C."/>
            <person name="Birren B."/>
        </authorList>
    </citation>
    <scope>NUCLEOTIDE SEQUENCE [LARGE SCALE GENOMIC DNA]</scope>
    <source>
        <strain evidence="5">APO3</strain>
    </source>
</reference>
<dbReference type="VEuPathDB" id="FungiDB:H257_03369"/>
<dbReference type="GeneID" id="20805365"/>
<proteinExistence type="predicted"/>
<dbReference type="InterPro" id="IPR043519">
    <property type="entry name" value="NT_sf"/>
</dbReference>
<gene>
    <name evidence="5" type="ORF">H257_03369</name>
</gene>
<dbReference type="InterPro" id="IPR054708">
    <property type="entry name" value="MTPAP-like_central"/>
</dbReference>
<evidence type="ECO:0000259" key="4">
    <source>
        <dbReference type="Pfam" id="PF26180"/>
    </source>
</evidence>
<dbReference type="InterPro" id="IPR011990">
    <property type="entry name" value="TPR-like_helical_dom_sf"/>
</dbReference>
<dbReference type="InterPro" id="IPR058920">
    <property type="entry name" value="PAP-OAS1-bd-rel"/>
</dbReference>
<feature type="repeat" description="TPR" evidence="1">
    <location>
        <begin position="138"/>
        <end position="171"/>
    </location>
</feature>
<dbReference type="PANTHER" id="PTHR45979">
    <property type="entry name" value="PAP/OAS1 SUBSTRATE-BINDING DOMAIN SUPERFAMILY"/>
    <property type="match status" value="1"/>
</dbReference>
<dbReference type="SMART" id="SM00028">
    <property type="entry name" value="TPR"/>
    <property type="match status" value="7"/>
</dbReference>